<evidence type="ECO:0000256" key="1">
    <source>
        <dbReference type="ARBA" id="ARBA00004651"/>
    </source>
</evidence>
<dbReference type="RefSeq" id="WP_056937139.1">
    <property type="nucleotide sequence ID" value="NZ_AZFN01000008.1"/>
</dbReference>
<name>A0A0R1VB16_9LACO</name>
<keyword evidence="3 8" id="KW-0813">Transport</keyword>
<keyword evidence="6 9" id="KW-1133">Transmembrane helix</keyword>
<dbReference type="GO" id="GO:0032217">
    <property type="term" value="F:riboflavin transmembrane transporter activity"/>
    <property type="evidence" value="ECO:0007669"/>
    <property type="project" value="UniProtKB-UniRule"/>
</dbReference>
<evidence type="ECO:0000256" key="3">
    <source>
        <dbReference type="ARBA" id="ARBA00022448"/>
    </source>
</evidence>
<comment type="subcellular location">
    <subcellularLocation>
        <location evidence="1">Cell membrane</location>
        <topology evidence="1">Multi-pass membrane protein</topology>
    </subcellularLocation>
</comment>
<reference evidence="10 11" key="1">
    <citation type="journal article" date="2015" name="Genome Announc.">
        <title>Expanding the biotechnology potential of lactobacilli through comparative genomics of 213 strains and associated genera.</title>
        <authorList>
            <person name="Sun Z."/>
            <person name="Harris H.M."/>
            <person name="McCann A."/>
            <person name="Guo C."/>
            <person name="Argimon S."/>
            <person name="Zhang W."/>
            <person name="Yang X."/>
            <person name="Jeffery I.B."/>
            <person name="Cooney J.C."/>
            <person name="Kagawa T.F."/>
            <person name="Liu W."/>
            <person name="Song Y."/>
            <person name="Salvetti E."/>
            <person name="Wrobel A."/>
            <person name="Rasinkangas P."/>
            <person name="Parkhill J."/>
            <person name="Rea M.C."/>
            <person name="O'Sullivan O."/>
            <person name="Ritari J."/>
            <person name="Douillard F.P."/>
            <person name="Paul Ross R."/>
            <person name="Yang R."/>
            <person name="Briner A.E."/>
            <person name="Felis G.E."/>
            <person name="de Vos W.M."/>
            <person name="Barrangou R."/>
            <person name="Klaenhammer T.R."/>
            <person name="Caufield P.W."/>
            <person name="Cui Y."/>
            <person name="Zhang H."/>
            <person name="O'Toole P.W."/>
        </authorList>
    </citation>
    <scope>NUCLEOTIDE SEQUENCE [LARGE SCALE GENOMIC DNA]</scope>
    <source>
        <strain evidence="10 11">DSM 16045</strain>
    </source>
</reference>
<sequence>MTESHRRIQQITFIAVLSCLAFILMIFELPNPFSVASYLKLDFSDIPVLLATWMYGPLSGFMVAFIKCFLHASMNGFSDWLGVLSSLASSLCILLPFAWVFKKAKWKFAKQLYLGGAVSTASLTVVMSALNWLVLVPVYMSLWGWHPSVPVPQLVALGVVPFNILKGILIAVIFAIIAKPLQSVLKHYNL</sequence>
<dbReference type="PATRIC" id="fig|1423749.3.peg.1768"/>
<organism evidence="10 11">
    <name type="scientific">Limosilactobacillus gastricus DSM 16045</name>
    <dbReference type="NCBI Taxonomy" id="1423749"/>
    <lineage>
        <taxon>Bacteria</taxon>
        <taxon>Bacillati</taxon>
        <taxon>Bacillota</taxon>
        <taxon>Bacilli</taxon>
        <taxon>Lactobacillales</taxon>
        <taxon>Lactobacillaceae</taxon>
        <taxon>Limosilactobacillus</taxon>
    </lineage>
</organism>
<evidence type="ECO:0000313" key="10">
    <source>
        <dbReference type="EMBL" id="KRM02698.1"/>
    </source>
</evidence>
<dbReference type="EMBL" id="AZFN01000008">
    <property type="protein sequence ID" value="KRM02698.1"/>
    <property type="molecule type" value="Genomic_DNA"/>
</dbReference>
<keyword evidence="11" id="KW-1185">Reference proteome</keyword>
<dbReference type="AlphaFoldDB" id="A0A0R1VB16"/>
<evidence type="ECO:0000256" key="2">
    <source>
        <dbReference type="ARBA" id="ARBA00005540"/>
    </source>
</evidence>
<dbReference type="PROSITE" id="PS51257">
    <property type="entry name" value="PROKAR_LIPOPROTEIN"/>
    <property type="match status" value="1"/>
</dbReference>
<dbReference type="InterPro" id="IPR025720">
    <property type="entry name" value="RibU"/>
</dbReference>
<keyword evidence="5 9" id="KW-0812">Transmembrane</keyword>
<evidence type="ECO:0000313" key="11">
    <source>
        <dbReference type="Proteomes" id="UP000051739"/>
    </source>
</evidence>
<dbReference type="PIRSF" id="PIRSF037778">
    <property type="entry name" value="UCP037778_transp_RibU"/>
    <property type="match status" value="1"/>
</dbReference>
<feature type="transmembrane region" description="Helical" evidence="9">
    <location>
        <begin position="6"/>
        <end position="27"/>
    </location>
</feature>
<evidence type="ECO:0000256" key="9">
    <source>
        <dbReference type="SAM" id="Phobius"/>
    </source>
</evidence>
<gene>
    <name evidence="10" type="ORF">FC60_GL001709</name>
</gene>
<feature type="transmembrane region" description="Helical" evidence="9">
    <location>
        <begin position="154"/>
        <end position="178"/>
    </location>
</feature>
<dbReference type="PANTHER" id="PTHR38438">
    <property type="entry name" value="RIBOFLAVIN TRANSPORTER RIBU"/>
    <property type="match status" value="1"/>
</dbReference>
<comment type="caution">
    <text evidence="10">The sequence shown here is derived from an EMBL/GenBank/DDBJ whole genome shotgun (WGS) entry which is preliminary data.</text>
</comment>
<dbReference type="Pfam" id="PF12822">
    <property type="entry name" value="ECF_trnsprt"/>
    <property type="match status" value="1"/>
</dbReference>
<protein>
    <recommendedName>
        <fullName evidence="8">Riboflavin transporter</fullName>
    </recommendedName>
</protein>
<dbReference type="Proteomes" id="UP000051739">
    <property type="component" value="Unassembled WGS sequence"/>
</dbReference>
<feature type="transmembrane region" description="Helical" evidence="9">
    <location>
        <begin position="80"/>
        <end position="100"/>
    </location>
</feature>
<dbReference type="PANTHER" id="PTHR38438:SF1">
    <property type="entry name" value="RIBOFLAVIN TRANSPORTER RIBU"/>
    <property type="match status" value="1"/>
</dbReference>
<evidence type="ECO:0000256" key="6">
    <source>
        <dbReference type="ARBA" id="ARBA00022989"/>
    </source>
</evidence>
<proteinExistence type="inferred from homology"/>
<comment type="function">
    <text evidence="8">Probably a riboflavin-binding protein that interacts with the energy-coupling factor (ECF) ABC-transporter complex.</text>
</comment>
<comment type="similarity">
    <text evidence="2 8">Belongs to the prokaryotic riboflavin transporter (P-RFT) (TC 2.A.87) family.</text>
</comment>
<dbReference type="InterPro" id="IPR024529">
    <property type="entry name" value="ECF_trnsprt_substrate-spec"/>
</dbReference>
<dbReference type="GO" id="GO:0005886">
    <property type="term" value="C:plasma membrane"/>
    <property type="evidence" value="ECO:0007669"/>
    <property type="project" value="UniProtKB-SubCell"/>
</dbReference>
<evidence type="ECO:0000256" key="5">
    <source>
        <dbReference type="ARBA" id="ARBA00022692"/>
    </source>
</evidence>
<accession>A0A0R1VB16</accession>
<keyword evidence="4 8" id="KW-1003">Cell membrane</keyword>
<keyword evidence="7 8" id="KW-0472">Membrane</keyword>
<evidence type="ECO:0000256" key="7">
    <source>
        <dbReference type="ARBA" id="ARBA00023136"/>
    </source>
</evidence>
<dbReference type="Gene3D" id="1.10.1760.20">
    <property type="match status" value="1"/>
</dbReference>
<feature type="transmembrane region" description="Helical" evidence="9">
    <location>
        <begin position="112"/>
        <end position="134"/>
    </location>
</feature>
<evidence type="ECO:0000256" key="4">
    <source>
        <dbReference type="ARBA" id="ARBA00022475"/>
    </source>
</evidence>
<evidence type="ECO:0000256" key="8">
    <source>
        <dbReference type="PIRNR" id="PIRNR037778"/>
    </source>
</evidence>